<gene>
    <name evidence="2" type="ORF">AVEN_76151_1</name>
</gene>
<accession>A0A4Y2E5K8</accession>
<dbReference type="Proteomes" id="UP000499080">
    <property type="component" value="Unassembled WGS sequence"/>
</dbReference>
<feature type="region of interest" description="Disordered" evidence="1">
    <location>
        <begin position="38"/>
        <end position="59"/>
    </location>
</feature>
<comment type="caution">
    <text evidence="2">The sequence shown here is derived from an EMBL/GenBank/DDBJ whole genome shotgun (WGS) entry which is preliminary data.</text>
</comment>
<name>A0A4Y2E5K8_ARAVE</name>
<dbReference type="AlphaFoldDB" id="A0A4Y2E5K8"/>
<evidence type="ECO:0000313" key="3">
    <source>
        <dbReference type="Proteomes" id="UP000499080"/>
    </source>
</evidence>
<protein>
    <submittedName>
        <fullName evidence="2">Uncharacterized protein</fullName>
    </submittedName>
</protein>
<sequence>MEERHRLIDTKLNTAEAILRKLGPIFIRNHLITQKGVIPGLPRRTESGEEQAPQQQSEIDVGDLTAITGHGPTLLAGATSIIGLEVVQPHTIIVSPTRRTRLLSHPRIHGAPG</sequence>
<reference evidence="2 3" key="1">
    <citation type="journal article" date="2019" name="Sci. Rep.">
        <title>Orb-weaving spider Araneus ventricosus genome elucidates the spidroin gene catalogue.</title>
        <authorList>
            <person name="Kono N."/>
            <person name="Nakamura H."/>
            <person name="Ohtoshi R."/>
            <person name="Moran D.A.P."/>
            <person name="Shinohara A."/>
            <person name="Yoshida Y."/>
            <person name="Fujiwara M."/>
            <person name="Mori M."/>
            <person name="Tomita M."/>
            <person name="Arakawa K."/>
        </authorList>
    </citation>
    <scope>NUCLEOTIDE SEQUENCE [LARGE SCALE GENOMIC DNA]</scope>
</reference>
<evidence type="ECO:0000313" key="2">
    <source>
        <dbReference type="EMBL" id="GBM24420.1"/>
    </source>
</evidence>
<dbReference type="EMBL" id="BGPR01000518">
    <property type="protein sequence ID" value="GBM24420.1"/>
    <property type="molecule type" value="Genomic_DNA"/>
</dbReference>
<evidence type="ECO:0000256" key="1">
    <source>
        <dbReference type="SAM" id="MobiDB-lite"/>
    </source>
</evidence>
<proteinExistence type="predicted"/>
<keyword evidence="3" id="KW-1185">Reference proteome</keyword>
<organism evidence="2 3">
    <name type="scientific">Araneus ventricosus</name>
    <name type="common">Orbweaver spider</name>
    <name type="synonym">Epeira ventricosa</name>
    <dbReference type="NCBI Taxonomy" id="182803"/>
    <lineage>
        <taxon>Eukaryota</taxon>
        <taxon>Metazoa</taxon>
        <taxon>Ecdysozoa</taxon>
        <taxon>Arthropoda</taxon>
        <taxon>Chelicerata</taxon>
        <taxon>Arachnida</taxon>
        <taxon>Araneae</taxon>
        <taxon>Araneomorphae</taxon>
        <taxon>Entelegynae</taxon>
        <taxon>Araneoidea</taxon>
        <taxon>Araneidae</taxon>
        <taxon>Araneus</taxon>
    </lineage>
</organism>